<feature type="transmembrane region" description="Helical" evidence="1">
    <location>
        <begin position="26"/>
        <end position="44"/>
    </location>
</feature>
<dbReference type="EMBL" id="BMMX01000007">
    <property type="protein sequence ID" value="GGK88122.1"/>
    <property type="molecule type" value="Genomic_DNA"/>
</dbReference>
<dbReference type="AlphaFoldDB" id="A0A8J3FP99"/>
<keyword evidence="1" id="KW-0812">Transmembrane</keyword>
<keyword evidence="4" id="KW-1185">Reference proteome</keyword>
<organism evidence="3 4">
    <name type="scientific">Mangrovihabitans endophyticus</name>
    <dbReference type="NCBI Taxonomy" id="1751298"/>
    <lineage>
        <taxon>Bacteria</taxon>
        <taxon>Bacillati</taxon>
        <taxon>Actinomycetota</taxon>
        <taxon>Actinomycetes</taxon>
        <taxon>Micromonosporales</taxon>
        <taxon>Micromonosporaceae</taxon>
        <taxon>Mangrovihabitans</taxon>
    </lineage>
</organism>
<evidence type="ECO:0000313" key="4">
    <source>
        <dbReference type="Proteomes" id="UP000656042"/>
    </source>
</evidence>
<evidence type="ECO:0000259" key="2">
    <source>
        <dbReference type="Pfam" id="PF13360"/>
    </source>
</evidence>
<evidence type="ECO:0000256" key="1">
    <source>
        <dbReference type="SAM" id="Phobius"/>
    </source>
</evidence>
<reference evidence="3" key="1">
    <citation type="journal article" date="2014" name="Int. J. Syst. Evol. Microbiol.">
        <title>Complete genome sequence of Corynebacterium casei LMG S-19264T (=DSM 44701T), isolated from a smear-ripened cheese.</title>
        <authorList>
            <consortium name="US DOE Joint Genome Institute (JGI-PGF)"/>
            <person name="Walter F."/>
            <person name="Albersmeier A."/>
            <person name="Kalinowski J."/>
            <person name="Ruckert C."/>
        </authorList>
    </citation>
    <scope>NUCLEOTIDE SEQUENCE</scope>
    <source>
        <strain evidence="3">CGMCC 4.7299</strain>
    </source>
</reference>
<proteinExistence type="predicted"/>
<dbReference type="SUPFAM" id="SSF50998">
    <property type="entry name" value="Quinoprotein alcohol dehydrogenase-like"/>
    <property type="match status" value="1"/>
</dbReference>
<reference evidence="3" key="2">
    <citation type="submission" date="2020-09" db="EMBL/GenBank/DDBJ databases">
        <authorList>
            <person name="Sun Q."/>
            <person name="Zhou Y."/>
        </authorList>
    </citation>
    <scope>NUCLEOTIDE SEQUENCE</scope>
    <source>
        <strain evidence="3">CGMCC 4.7299</strain>
    </source>
</reference>
<name>A0A8J3FP99_9ACTN</name>
<protein>
    <recommendedName>
        <fullName evidence="2">Pyrrolo-quinoline quinone repeat domain-containing protein</fullName>
    </recommendedName>
</protein>
<sequence length="417" mass="43703">MVIDLDRVAPAHAPGRRGHRSPHARAYLVAAVLLAMAVLGGSASPARPLRVAFTDTGATAAFALTSTALFTADTQIGVDARVALRAYTLGTGAQRWESRLPDMVWGIDPVAGTGVLMVTATGATRAAFLDADTGRLLWRLDLSRAAVLRATAAGVLVSSGDHAATTLRLADLRSGATRWSRSLAADSWVDAGDAELPAPDRVIAVAPDGHATVLRLADGADLSSAELPGAARLTRLGDRLYAVESRLDGKTLTAYRLSDLRRLWTTSAVPLGRLSWCGPYVCDTTDAGMTILDGNDGAVRWSVRRWQLGYGSTATALPGPLRLIAIDYQDSPARALLDPGSGAVVADLGHTTVVGRVLLRTDTGQPARTWIQRMDAWGGTHAIAAVTVAAPHHCAAAGDYVACPNPAGQVVVWRLPP</sequence>
<dbReference type="InterPro" id="IPR015943">
    <property type="entry name" value="WD40/YVTN_repeat-like_dom_sf"/>
</dbReference>
<keyword evidence="1" id="KW-0472">Membrane</keyword>
<dbReference type="InterPro" id="IPR002372">
    <property type="entry name" value="PQQ_rpt_dom"/>
</dbReference>
<keyword evidence="1" id="KW-1133">Transmembrane helix</keyword>
<feature type="domain" description="Pyrrolo-quinoline quinone repeat" evidence="2">
    <location>
        <begin position="84"/>
        <end position="242"/>
    </location>
</feature>
<comment type="caution">
    <text evidence="3">The sequence shown here is derived from an EMBL/GenBank/DDBJ whole genome shotgun (WGS) entry which is preliminary data.</text>
</comment>
<dbReference type="Proteomes" id="UP000656042">
    <property type="component" value="Unassembled WGS sequence"/>
</dbReference>
<accession>A0A8J3FP99</accession>
<dbReference type="Pfam" id="PF13360">
    <property type="entry name" value="PQQ_2"/>
    <property type="match status" value="1"/>
</dbReference>
<dbReference type="InterPro" id="IPR011047">
    <property type="entry name" value="Quinoprotein_ADH-like_sf"/>
</dbReference>
<gene>
    <name evidence="3" type="ORF">GCM10012284_22750</name>
</gene>
<dbReference type="Gene3D" id="2.130.10.10">
    <property type="entry name" value="YVTN repeat-like/Quinoprotein amine dehydrogenase"/>
    <property type="match status" value="1"/>
</dbReference>
<evidence type="ECO:0000313" key="3">
    <source>
        <dbReference type="EMBL" id="GGK88122.1"/>
    </source>
</evidence>
<dbReference type="RefSeq" id="WP_189079118.1">
    <property type="nucleotide sequence ID" value="NZ_BMMX01000007.1"/>
</dbReference>